<dbReference type="InterPro" id="IPR026273">
    <property type="entry name" value="Low_specificity_L-TA_bact"/>
</dbReference>
<accession>A0A7Y9LPC8</accession>
<evidence type="ECO:0000256" key="1">
    <source>
        <dbReference type="ARBA" id="ARBA00001933"/>
    </source>
</evidence>
<name>A0A7Y9LPC8_9BURK</name>
<evidence type="ECO:0000256" key="2">
    <source>
        <dbReference type="ARBA" id="ARBA00006966"/>
    </source>
</evidence>
<comment type="catalytic activity">
    <reaction evidence="5">
        <text>L-allo-threonine = acetaldehyde + glycine</text>
        <dbReference type="Rhea" id="RHEA:26209"/>
        <dbReference type="ChEBI" id="CHEBI:15343"/>
        <dbReference type="ChEBI" id="CHEBI:57305"/>
        <dbReference type="ChEBI" id="CHEBI:58585"/>
        <dbReference type="EC" id="4.1.2.48"/>
    </reaction>
</comment>
<keyword evidence="5 7" id="KW-0456">Lyase</keyword>
<protein>
    <recommendedName>
        <fullName evidence="5">L-threonine aldolase</fullName>
        <ecNumber evidence="5">4.1.2.48</ecNumber>
    </recommendedName>
</protein>
<proteinExistence type="inferred from homology"/>
<dbReference type="PANTHER" id="PTHR48097">
    <property type="entry name" value="L-THREONINE ALDOLASE-RELATED"/>
    <property type="match status" value="1"/>
</dbReference>
<dbReference type="PIRSF" id="PIRSF038940">
    <property type="entry name" value="Low_specificity_LTA"/>
    <property type="match status" value="1"/>
</dbReference>
<reference evidence="7 8" key="1">
    <citation type="submission" date="2020-07" db="EMBL/GenBank/DDBJ databases">
        <title>Genomic Encyclopedia of Type Strains, Phase IV (KMG-V): Genome sequencing to study the core and pangenomes of soil and plant-associated prokaryotes.</title>
        <authorList>
            <person name="Whitman W."/>
        </authorList>
    </citation>
    <scope>NUCLEOTIDE SEQUENCE [LARGE SCALE GENOMIC DNA]</scope>
    <source>
        <strain evidence="7 8">SAS40</strain>
    </source>
</reference>
<keyword evidence="4 5" id="KW-0663">Pyridoxal phosphate</keyword>
<dbReference type="AlphaFoldDB" id="A0A7Y9LPC8"/>
<dbReference type="RefSeq" id="WP_179587600.1">
    <property type="nucleotide sequence ID" value="NZ_JACBYR010000001.1"/>
</dbReference>
<dbReference type="EMBL" id="JACBYR010000001">
    <property type="protein sequence ID" value="NYE83836.1"/>
    <property type="molecule type" value="Genomic_DNA"/>
</dbReference>
<comment type="cofactor">
    <cofactor evidence="1 5">
        <name>pyridoxal 5'-phosphate</name>
        <dbReference type="ChEBI" id="CHEBI:597326"/>
    </cofactor>
</comment>
<evidence type="ECO:0000259" key="6">
    <source>
        <dbReference type="Pfam" id="PF01212"/>
    </source>
</evidence>
<dbReference type="InterPro" id="IPR015422">
    <property type="entry name" value="PyrdxlP-dep_Trfase_small"/>
</dbReference>
<gene>
    <name evidence="7" type="ORF">FHW18_003107</name>
</gene>
<dbReference type="GO" id="GO:0004793">
    <property type="term" value="F:threonine aldolase activity"/>
    <property type="evidence" value="ECO:0007669"/>
    <property type="project" value="UniProtKB-UniRule"/>
</dbReference>
<comment type="caution">
    <text evidence="7">The sequence shown here is derived from an EMBL/GenBank/DDBJ whole genome shotgun (WGS) entry which is preliminary data.</text>
</comment>
<feature type="domain" description="Aromatic amino acid beta-eliminating lyase/threonine aldolase" evidence="6">
    <location>
        <begin position="3"/>
        <end position="290"/>
    </location>
</feature>
<dbReference type="InterPro" id="IPR001597">
    <property type="entry name" value="ArAA_b-elim_lyase/Thr_aldolase"/>
</dbReference>
<evidence type="ECO:0000256" key="3">
    <source>
        <dbReference type="ARBA" id="ARBA00011881"/>
    </source>
</evidence>
<dbReference type="InterPro" id="IPR015421">
    <property type="entry name" value="PyrdxlP-dep_Trfase_major"/>
</dbReference>
<comment type="similarity">
    <text evidence="2 5">Belongs to the threonine aldolase family.</text>
</comment>
<comment type="function">
    <text evidence="5">Catalyzes the cleavage of L-allo-threonine and L-threonine to glycine and acetaldehyde.</text>
</comment>
<dbReference type="InterPro" id="IPR015424">
    <property type="entry name" value="PyrdxlP-dep_Trfase"/>
</dbReference>
<dbReference type="GO" id="GO:0006567">
    <property type="term" value="P:L-threonine catabolic process"/>
    <property type="evidence" value="ECO:0007669"/>
    <property type="project" value="UniProtKB-UniRule"/>
</dbReference>
<dbReference type="Gene3D" id="3.40.640.10">
    <property type="entry name" value="Type I PLP-dependent aspartate aminotransferase-like (Major domain)"/>
    <property type="match status" value="1"/>
</dbReference>
<keyword evidence="8" id="KW-1185">Reference proteome</keyword>
<organism evidence="7 8">
    <name type="scientific">Pigmentiphaga litoralis</name>
    <dbReference type="NCBI Taxonomy" id="516702"/>
    <lineage>
        <taxon>Bacteria</taxon>
        <taxon>Pseudomonadati</taxon>
        <taxon>Pseudomonadota</taxon>
        <taxon>Betaproteobacteria</taxon>
        <taxon>Burkholderiales</taxon>
        <taxon>Alcaligenaceae</taxon>
        <taxon>Pigmentiphaga</taxon>
    </lineage>
</organism>
<dbReference type="SUPFAM" id="SSF53383">
    <property type="entry name" value="PLP-dependent transferases"/>
    <property type="match status" value="1"/>
</dbReference>
<comment type="subunit">
    <text evidence="3">Homotetramer.</text>
</comment>
<evidence type="ECO:0000256" key="5">
    <source>
        <dbReference type="PIRNR" id="PIRNR038940"/>
    </source>
</evidence>
<dbReference type="Gene3D" id="3.90.1150.10">
    <property type="entry name" value="Aspartate Aminotransferase, domain 1"/>
    <property type="match status" value="1"/>
</dbReference>
<evidence type="ECO:0000313" key="8">
    <source>
        <dbReference type="Proteomes" id="UP000542125"/>
    </source>
</evidence>
<dbReference type="Proteomes" id="UP000542125">
    <property type="component" value="Unassembled WGS sequence"/>
</dbReference>
<sequence length="351" mass="37415">MHFGSDNMAGASAPVLEAVMAANEGAVSSYGNDPWCDAARAQLAGIFDHDVKVFFASTGTVANSLALAALVPPWGAVLCHRQAHVLMDESSAPEFFTGGARLVTLPGDAPKVTAASLRRGLRVAPHAPHNVVPRALTLTQANENGLVYTPDELAEIGATARQLGLKIHMDGARFANALASLNCAPADITWKAGVDVLCLGASKNGALMAEAIVFFDEAAAVDFDYRLKRAGQMAAKGRFFGAQFAGWLTDDHWLTLARHANAMATQLSDGLAAVPGVELVWPTQANEVFTIVPALMAERLRAEGAVFYDWTPDALPDGRDIAEDQAYVRWVCSFNTRQEEVDELLARARAS</sequence>
<comment type="catalytic activity">
    <reaction evidence="5">
        <text>L-threonine = acetaldehyde + glycine</text>
        <dbReference type="Rhea" id="RHEA:19625"/>
        <dbReference type="ChEBI" id="CHEBI:15343"/>
        <dbReference type="ChEBI" id="CHEBI:57305"/>
        <dbReference type="ChEBI" id="CHEBI:57926"/>
        <dbReference type="EC" id="4.1.2.48"/>
    </reaction>
</comment>
<evidence type="ECO:0000313" key="7">
    <source>
        <dbReference type="EMBL" id="NYE83836.1"/>
    </source>
</evidence>
<dbReference type="Pfam" id="PF01212">
    <property type="entry name" value="Beta_elim_lyase"/>
    <property type="match status" value="1"/>
</dbReference>
<evidence type="ECO:0000256" key="4">
    <source>
        <dbReference type="ARBA" id="ARBA00022898"/>
    </source>
</evidence>
<dbReference type="EC" id="4.1.2.48" evidence="5"/>
<dbReference type="PANTHER" id="PTHR48097:SF5">
    <property type="entry name" value="LOW SPECIFICITY L-THREONINE ALDOLASE"/>
    <property type="match status" value="1"/>
</dbReference>